<accession>Q2TV43</accession>
<proteinExistence type="predicted"/>
<evidence type="ECO:0000313" key="2">
    <source>
        <dbReference type="EMBL" id="AAQ23052.1"/>
    </source>
</evidence>
<protein>
    <submittedName>
        <fullName evidence="2">Actinokinase</fullName>
    </submittedName>
</protein>
<evidence type="ECO:0000256" key="1">
    <source>
        <dbReference type="SAM" id="MobiDB-lite"/>
    </source>
</evidence>
<keyword evidence="2" id="KW-0808">Transferase</keyword>
<feature type="non-terminal residue" evidence="2">
    <location>
        <position position="196"/>
    </location>
</feature>
<feature type="region of interest" description="Disordered" evidence="1">
    <location>
        <begin position="1"/>
        <end position="64"/>
    </location>
</feature>
<name>Q2TV43_9ACTN</name>
<dbReference type="GO" id="GO:0016301">
    <property type="term" value="F:kinase activity"/>
    <property type="evidence" value="ECO:0007669"/>
    <property type="project" value="UniProtKB-KW"/>
</dbReference>
<gene>
    <name evidence="2" type="primary">ackS</name>
</gene>
<sequence>GNPVHGRLRTAVDAEDDGPPRIHGPGHGPVLRVLVQGDAVPDGRRKRQAVRPAGKEGLPEGQEDDVVAGQVRQVVVLDGLEEGLPRQRRVLQGQADADAEGRPGLAGHEAAVLRHAAGSETAYGLATARRRSGGATALAVQAAEVRQRARAELVRLAGFVRASVLPRAHPHTTARRRVLAVLGAAGSLATARTVNS</sequence>
<dbReference type="AlphaFoldDB" id="Q2TV43"/>
<keyword evidence="2" id="KW-0418">Kinase</keyword>
<organism evidence="2">
    <name type="scientific">Streptomyces megasporus</name>
    <dbReference type="NCBI Taxonomy" id="44060"/>
    <lineage>
        <taxon>Bacteria</taxon>
        <taxon>Bacillati</taxon>
        <taxon>Actinomycetota</taxon>
        <taxon>Actinomycetes</taxon>
        <taxon>Kitasatosporales</taxon>
        <taxon>Streptomycetaceae</taxon>
        <taxon>Streptomyces</taxon>
    </lineage>
</organism>
<dbReference type="EMBL" id="AY289795">
    <property type="protein sequence ID" value="AAQ23052.1"/>
    <property type="molecule type" value="Genomic_DNA"/>
</dbReference>
<reference evidence="2" key="1">
    <citation type="submission" date="2003-05" db="EMBL/GenBank/DDBJ databases">
        <title>Sequence of ack gene (actinokinase).</title>
        <authorList>
            <person name="Dey S.M."/>
            <person name="Chitte R.R."/>
        </authorList>
    </citation>
    <scope>NUCLEOTIDE SEQUENCE</scope>
    <source>
        <strain evidence="2">SD5</strain>
    </source>
</reference>
<feature type="non-terminal residue" evidence="2">
    <location>
        <position position="1"/>
    </location>
</feature>